<evidence type="ECO:0000313" key="4">
    <source>
        <dbReference type="Proteomes" id="UP001177023"/>
    </source>
</evidence>
<reference evidence="3" key="1">
    <citation type="submission" date="2023-06" db="EMBL/GenBank/DDBJ databases">
        <authorList>
            <person name="Delattre M."/>
        </authorList>
    </citation>
    <scope>NUCLEOTIDE SEQUENCE</scope>
    <source>
        <strain evidence="3">AF72</strain>
    </source>
</reference>
<feature type="region of interest" description="Disordered" evidence="1">
    <location>
        <begin position="81"/>
        <end position="160"/>
    </location>
</feature>
<keyword evidence="2" id="KW-1133">Transmembrane helix</keyword>
<proteinExistence type="predicted"/>
<keyword evidence="2" id="KW-0812">Transmembrane</keyword>
<name>A0AA36GC57_9BILA</name>
<keyword evidence="4" id="KW-1185">Reference proteome</keyword>
<dbReference type="AlphaFoldDB" id="A0AA36GC57"/>
<feature type="region of interest" description="Disordered" evidence="1">
    <location>
        <begin position="1"/>
        <end position="22"/>
    </location>
</feature>
<accession>A0AA36GC57</accession>
<comment type="caution">
    <text evidence="3">The sequence shown here is derived from an EMBL/GenBank/DDBJ whole genome shotgun (WGS) entry which is preliminary data.</text>
</comment>
<organism evidence="3 4">
    <name type="scientific">Mesorhabditis spiculigera</name>
    <dbReference type="NCBI Taxonomy" id="96644"/>
    <lineage>
        <taxon>Eukaryota</taxon>
        <taxon>Metazoa</taxon>
        <taxon>Ecdysozoa</taxon>
        <taxon>Nematoda</taxon>
        <taxon>Chromadorea</taxon>
        <taxon>Rhabditida</taxon>
        <taxon>Rhabditina</taxon>
        <taxon>Rhabditomorpha</taxon>
        <taxon>Rhabditoidea</taxon>
        <taxon>Rhabditidae</taxon>
        <taxon>Mesorhabditinae</taxon>
        <taxon>Mesorhabditis</taxon>
    </lineage>
</organism>
<feature type="transmembrane region" description="Helical" evidence="2">
    <location>
        <begin position="29"/>
        <end position="47"/>
    </location>
</feature>
<feature type="compositionally biased region" description="Basic residues" evidence="1">
    <location>
        <begin position="119"/>
        <end position="134"/>
    </location>
</feature>
<sequence length="160" mass="17656">MQTAGTYGDQTTLTGHQQKSDNTDSHHDLLILVILAAILFYFFHIRLQQAPAAAKVLPVESKSSVTTFNPEDLELKVDVKSLSSSPVNSGSSQSFRTAAEAASSQLRAAQQQLKEERRAKKTTSRRVRNNKPARARSSEMSALEVPTALPFNPYNRQQSL</sequence>
<dbReference type="Proteomes" id="UP001177023">
    <property type="component" value="Unassembled WGS sequence"/>
</dbReference>
<evidence type="ECO:0000256" key="2">
    <source>
        <dbReference type="SAM" id="Phobius"/>
    </source>
</evidence>
<feature type="compositionally biased region" description="Polar residues" evidence="1">
    <location>
        <begin position="1"/>
        <end position="17"/>
    </location>
</feature>
<protein>
    <submittedName>
        <fullName evidence="3">Uncharacterized protein</fullName>
    </submittedName>
</protein>
<gene>
    <name evidence="3" type="ORF">MSPICULIGERA_LOCUS23692</name>
</gene>
<keyword evidence="2" id="KW-0472">Membrane</keyword>
<feature type="non-terminal residue" evidence="3">
    <location>
        <position position="1"/>
    </location>
</feature>
<feature type="compositionally biased region" description="Low complexity" evidence="1">
    <location>
        <begin position="81"/>
        <end position="112"/>
    </location>
</feature>
<dbReference type="EMBL" id="CATQJA010002706">
    <property type="protein sequence ID" value="CAJ0585680.1"/>
    <property type="molecule type" value="Genomic_DNA"/>
</dbReference>
<evidence type="ECO:0000256" key="1">
    <source>
        <dbReference type="SAM" id="MobiDB-lite"/>
    </source>
</evidence>
<evidence type="ECO:0000313" key="3">
    <source>
        <dbReference type="EMBL" id="CAJ0585680.1"/>
    </source>
</evidence>